<protein>
    <submittedName>
        <fullName evidence="2">Uncharacterized protein</fullName>
    </submittedName>
</protein>
<feature type="transmembrane region" description="Helical" evidence="1">
    <location>
        <begin position="67"/>
        <end position="94"/>
    </location>
</feature>
<feature type="transmembrane region" description="Helical" evidence="1">
    <location>
        <begin position="106"/>
        <end position="127"/>
    </location>
</feature>
<organism evidence="2 3">
    <name type="scientific">Chryseobacterium defluvii</name>
    <dbReference type="NCBI Taxonomy" id="160396"/>
    <lineage>
        <taxon>Bacteria</taxon>
        <taxon>Pseudomonadati</taxon>
        <taxon>Bacteroidota</taxon>
        <taxon>Flavobacteriia</taxon>
        <taxon>Flavobacteriales</taxon>
        <taxon>Weeksellaceae</taxon>
        <taxon>Chryseobacterium group</taxon>
        <taxon>Chryseobacterium</taxon>
    </lineage>
</organism>
<keyword evidence="3" id="KW-1185">Reference proteome</keyword>
<gene>
    <name evidence="2" type="ORF">BCF58_1789</name>
</gene>
<feature type="transmembrane region" description="Helical" evidence="1">
    <location>
        <begin position="40"/>
        <end position="61"/>
    </location>
</feature>
<dbReference type="EMBL" id="RBXB01000002">
    <property type="protein sequence ID" value="RKS97656.1"/>
    <property type="molecule type" value="Genomic_DNA"/>
</dbReference>
<proteinExistence type="predicted"/>
<dbReference type="AlphaFoldDB" id="A0A495SCS7"/>
<evidence type="ECO:0000256" key="1">
    <source>
        <dbReference type="SAM" id="Phobius"/>
    </source>
</evidence>
<evidence type="ECO:0000313" key="3">
    <source>
        <dbReference type="Proteomes" id="UP000272428"/>
    </source>
</evidence>
<sequence length="133" mass="15390">MAGNNFDFLDIIFNALNVLDSFSSDKIGTAQTKKNKKLKYWAEFFSSIFMLVGFSFFFLAIRDSKDIMHISFLTFLICCLIGLLISFICCFILYKLDRFYFKRVSAMITFCGSLIFCSITLILLIYFKSGIFI</sequence>
<reference evidence="2 3" key="1">
    <citation type="submission" date="2018-10" db="EMBL/GenBank/DDBJ databases">
        <title>Genomic Encyclopedia of Archaeal and Bacterial Type Strains, Phase II (KMG-II): from individual species to whole genera.</title>
        <authorList>
            <person name="Goeker M."/>
        </authorList>
    </citation>
    <scope>NUCLEOTIDE SEQUENCE [LARGE SCALE GENOMIC DNA]</scope>
    <source>
        <strain evidence="2 3">DSM 14219</strain>
    </source>
</reference>
<comment type="caution">
    <text evidence="2">The sequence shown here is derived from an EMBL/GenBank/DDBJ whole genome shotgun (WGS) entry which is preliminary data.</text>
</comment>
<dbReference type="Proteomes" id="UP000272428">
    <property type="component" value="Unassembled WGS sequence"/>
</dbReference>
<accession>A0A495SCS7</accession>
<keyword evidence="1" id="KW-0812">Transmembrane</keyword>
<keyword evidence="1" id="KW-1133">Transmembrane helix</keyword>
<name>A0A495SCS7_9FLAO</name>
<evidence type="ECO:0000313" key="2">
    <source>
        <dbReference type="EMBL" id="RKS97656.1"/>
    </source>
</evidence>
<keyword evidence="1" id="KW-0472">Membrane</keyword>